<gene>
    <name evidence="2" type="ORF">DFR31_1121</name>
</gene>
<sequence>MTDTDNTLPRAVVEAKDGRRYTLRPIQPSDAPSLMRGYQALSPQERWFRMLHAVPELSEAAAEAFCTPDLTRDFCLVLEGQDELAGEILGGARITGEHNGRDCEFSVSLRPEVRGLGLAQQALRMALQLAAAAGYQRAYGTISRDNRGMINLAVLLGFNIRQDPDDPACVIAEKTLTP</sequence>
<dbReference type="InterPro" id="IPR016181">
    <property type="entry name" value="Acyl_CoA_acyltransferase"/>
</dbReference>
<dbReference type="GO" id="GO:0016747">
    <property type="term" value="F:acyltransferase activity, transferring groups other than amino-acyl groups"/>
    <property type="evidence" value="ECO:0007669"/>
    <property type="project" value="InterPro"/>
</dbReference>
<dbReference type="InterPro" id="IPR000182">
    <property type="entry name" value="GNAT_dom"/>
</dbReference>
<dbReference type="Pfam" id="PF13302">
    <property type="entry name" value="Acetyltransf_3"/>
    <property type="match status" value="1"/>
</dbReference>
<evidence type="ECO:0000259" key="1">
    <source>
        <dbReference type="PROSITE" id="PS51186"/>
    </source>
</evidence>
<dbReference type="CDD" id="cd04301">
    <property type="entry name" value="NAT_SF"/>
    <property type="match status" value="1"/>
</dbReference>
<organism evidence="2 3">
    <name type="scientific">Alkalispirillum mobile</name>
    <dbReference type="NCBI Taxonomy" id="85925"/>
    <lineage>
        <taxon>Bacteria</taxon>
        <taxon>Pseudomonadati</taxon>
        <taxon>Pseudomonadota</taxon>
        <taxon>Gammaproteobacteria</taxon>
        <taxon>Chromatiales</taxon>
        <taxon>Ectothiorhodospiraceae</taxon>
        <taxon>Alkalispirillum</taxon>
    </lineage>
</organism>
<feature type="domain" description="N-acetyltransferase" evidence="1">
    <location>
        <begin position="21"/>
        <end position="177"/>
    </location>
</feature>
<comment type="caution">
    <text evidence="2">The sequence shown here is derived from an EMBL/GenBank/DDBJ whole genome shotgun (WGS) entry which is preliminary data.</text>
</comment>
<proteinExistence type="predicted"/>
<keyword evidence="2" id="KW-0808">Transferase</keyword>
<dbReference type="RefSeq" id="WP_121441621.1">
    <property type="nucleotide sequence ID" value="NZ_RCDA01000001.1"/>
</dbReference>
<dbReference type="EMBL" id="RCDA01000001">
    <property type="protein sequence ID" value="RLK51199.1"/>
    <property type="molecule type" value="Genomic_DNA"/>
</dbReference>
<dbReference type="Proteomes" id="UP000275461">
    <property type="component" value="Unassembled WGS sequence"/>
</dbReference>
<evidence type="ECO:0000313" key="2">
    <source>
        <dbReference type="EMBL" id="RLK51199.1"/>
    </source>
</evidence>
<dbReference type="PROSITE" id="PS51186">
    <property type="entry name" value="GNAT"/>
    <property type="match status" value="1"/>
</dbReference>
<evidence type="ECO:0000313" key="3">
    <source>
        <dbReference type="Proteomes" id="UP000275461"/>
    </source>
</evidence>
<protein>
    <submittedName>
        <fullName evidence="2">Acetyltransferase</fullName>
    </submittedName>
</protein>
<keyword evidence="3" id="KW-1185">Reference proteome</keyword>
<accession>A0A498C7Z2</accession>
<reference evidence="2 3" key="1">
    <citation type="submission" date="2018-10" db="EMBL/GenBank/DDBJ databases">
        <title>Genomic Encyclopedia of Type Strains, Phase IV (KMG-IV): sequencing the most valuable type-strain genomes for metagenomic binning, comparative biology and taxonomic classification.</title>
        <authorList>
            <person name="Goeker M."/>
        </authorList>
    </citation>
    <scope>NUCLEOTIDE SEQUENCE [LARGE SCALE GENOMIC DNA]</scope>
    <source>
        <strain evidence="2 3">DSM 12769</strain>
    </source>
</reference>
<dbReference type="OrthoDB" id="9807426at2"/>
<dbReference type="AlphaFoldDB" id="A0A498C7Z2"/>
<dbReference type="SUPFAM" id="SSF55729">
    <property type="entry name" value="Acyl-CoA N-acyltransferases (Nat)"/>
    <property type="match status" value="1"/>
</dbReference>
<name>A0A498C7Z2_9GAMM</name>
<dbReference type="Gene3D" id="3.40.630.30">
    <property type="match status" value="1"/>
</dbReference>